<dbReference type="FunCoup" id="T1HV01">
    <property type="interactions" value="1380"/>
</dbReference>
<evidence type="ECO:0000313" key="2">
    <source>
        <dbReference type="Proteomes" id="UP000015103"/>
    </source>
</evidence>
<dbReference type="CDD" id="cd06257">
    <property type="entry name" value="DnaJ"/>
    <property type="match status" value="1"/>
</dbReference>
<dbReference type="OMA" id="PQTYSIC"/>
<dbReference type="GO" id="GO:2000641">
    <property type="term" value="P:regulation of early endosome to late endosome transport"/>
    <property type="evidence" value="ECO:0007669"/>
    <property type="project" value="InterPro"/>
</dbReference>
<dbReference type="Gene3D" id="1.10.287.110">
    <property type="entry name" value="DnaJ domain"/>
    <property type="match status" value="1"/>
</dbReference>
<sequence length="2210" mass="252056">MLPLSDNEDLICFLVTKHSTWKGKYKRIFSFGTNGITTYDPDSLAVTNRWCYSDVATIKRTDKGTKFTFAARKDKTRKVESLVFSTELRSDLLTTASMYSHLFLEKPLDQIQRYEVKKLHWSGTYLPALLDVGYTSLSQLDIATGHTLATYNFKDIDNILDVTDNNQAFIVSMKPFGRLHMFICPSKEEIKRKVEENAQYYLGIEIIMQNKPISTQQFSTNKFGTYSGDEHTTSLTEFRIEKFAPTRHGDSSIPRLLCITETCIVERDLETYDIVTIRPLKSVLSLVRIPIDQRQFIIEYIDCNSRIYFGSNRDSILATLLDGVRSSGNRDVHVKMKRTCRGKRLGPYYVKLEVEAEAALLKLLKNSAGKKLMSDTIERFNCNVPYSGLLHSVTQDGLFKDNKEKPIIEALQVIIARTKDTYSVDTLCEEELEALYHTIRRLVASKVGFCAFTQVSGTPRRFPKTLSQLIPTSNGQIKRRASIKCALALVPERIFHNESHKMNFPGKLSQIKDTALSMISFKSHFGVMYGLINCITIIKIKYNMGIPCKRKLLTGSATLLSYLFYEHVVNLSFILQDPCITIVKGASLVMRAIIEEGDTDWSRTMQEMSLNESALPRHLVTALFSKQTDRNLLAQRHLSRQLVSLFLTDNPDGIALMQRIIPVGLLNYLNSTDVAPSTGEDPEWTIRDNLKLAQDHASKYQKQPQLLNWEKQYRLIEKHLEFYIYAYILLLSKVVKFTCEFRKLWSTGGAHLCLEKRQDKSKVAPVVLRKGRKVENPIKQIAIRKSRTRDELKNALEKEIRQFEASCEVSQGANLAWNHAEFEVNYASLKDQLCIDGYYIKVLLDKQEAPKSLNSISNNFFNNLYHRFLLPTSMEMKCMCLQAMALVYGSYHDKIGCFSDTKYIVNLLERTCDKLERDRLLIFLHKLTLAKDNVKEIVNEANGVPYLVDLMTLAHLHTTRAIIPTQSNLLEFGADCDREDENEWHYSISAEDNSKRNQPVSFKKLKELFITGVINAKSKCWAQGMLNWKPLQMIPQLKWCLLSKDKGIMNESDMTILILNMFINMMSFYPSRNKEHAIISPMSRIKTILSCPTCLHHIVQLLLTFDPIIVEKVATLLCLIAEDNPITSQLYTTGVFYFILMYNGSNLLPIAKFLKITHTLQAFTRDENASSSLMQRSILGQLLPEAMVNYLENYGAEKFAQIFLGEYDTPEAIWNSEMRCMLIQKIAAHIADFTPRLWSNNRAQYQYIVIPAVRYPQLQNELFCNIYYLRHLCDTIRFPNWPVADPVGLLRDVLEAWTSEVEKKPPAMSVDEAYSGLGLKTGKTHDEPTIRKAYYKLAQLYHPDKNPDGRVKFEAVNKAYDFLCSRSSWHGNSINTNNIILILQTQSILFHRYSNELRPYKYAGYKQLTRTIQLETNDEQLFSKQVTLLSSAIELVYHTIKCSSLNAEEFNREHGFQIISAAYSRCVSVLSESTKESETIVKICYYCTNIFKIAAQFGDCLQTFIGLPNLVPDTIRILHFKNLIVLRCAVVECISALTVDTELQLSFLQAGVLWYLISFLFIYDFTLGESGIESSKEHNQQAQNNQLAKLSVTACGHLGGYLNGNCTSPHNQRVRQVLETLLTSYLASMLANEDPHEVLKTLTSNCSNPYLVWDNTTRTELMDWLEERRLTRYLDEQFDQIEFSFTVHSKHLIIGGIFIALYNEQPLYTIQNPKQFVLDILDFLRSKEPSRKILTKQDHAYVLMALESLYNVISNNQSKLLPSLKGRFIILSSVANDDMKTWILSTIKLASRTQECIEDIAANNMMMPLLLSLYDLPASKMLILDCIHALITSSNIVKQLLSRGGVLYLLDTVLNGNTEESRLRAVEVLARLMQDKVSGRKISLIIGHILPPALPDAILDSPKAALNLLATDHDNPEIIWKEEDRINIKRIVGDHVKKQYLQQKENPDIPVEMPDIATKNRNEIIVGGVYLRLYNANPSWSVRKPVLFLTDLLDTFLRLNNKFQEELVDAVGTALINLISFNPKLAEQLPSLGHLPKLFTEWNVNNLKISNHVFQFLKLIFANEMCVSSLCQIECMGPIKQAIIAHTELLSVASDALSKMFEFKNDGLVKQALDVNIIKYLLAMLEETTSARTKALIVKTLKLMSQNSTIVMNLLENSHLWSNYSEQNHDLFITMTPSVPYITGGSTAAGYLTEGQNQPMPSVPPPLELE</sequence>
<dbReference type="FunFam" id="1.10.287.110:FF:000007">
    <property type="entry name" value="DnaJ (Hsp40) homolog, subfamily C, member 13"/>
    <property type="match status" value="1"/>
</dbReference>
<dbReference type="SUPFAM" id="SSF46565">
    <property type="entry name" value="Chaperone J-domain"/>
    <property type="match status" value="1"/>
</dbReference>
<dbReference type="GO" id="GO:0006898">
    <property type="term" value="P:receptor-mediated endocytosis"/>
    <property type="evidence" value="ECO:0007669"/>
    <property type="project" value="TreeGrafter"/>
</dbReference>
<dbReference type="EnsemblMetazoa" id="RPRC007871-RA">
    <property type="protein sequence ID" value="RPRC007871-PA"/>
    <property type="gene ID" value="RPRC007871"/>
</dbReference>
<reference evidence="1" key="1">
    <citation type="submission" date="2015-05" db="UniProtKB">
        <authorList>
            <consortium name="EnsemblMetazoa"/>
        </authorList>
    </citation>
    <scope>IDENTIFICATION</scope>
</reference>
<dbReference type="SUPFAM" id="SSF48371">
    <property type="entry name" value="ARM repeat"/>
    <property type="match status" value="2"/>
</dbReference>
<dbReference type="VEuPathDB" id="VectorBase:RPRC007871"/>
<dbReference type="Pfam" id="PF00226">
    <property type="entry name" value="DnaJ"/>
    <property type="match status" value="1"/>
</dbReference>
<dbReference type="Proteomes" id="UP000015103">
    <property type="component" value="Unassembled WGS sequence"/>
</dbReference>
<accession>T1HV01</accession>
<dbReference type="InterPro" id="IPR000225">
    <property type="entry name" value="Armadillo"/>
</dbReference>
<dbReference type="GO" id="GO:0010008">
    <property type="term" value="C:endosome membrane"/>
    <property type="evidence" value="ECO:0007669"/>
    <property type="project" value="TreeGrafter"/>
</dbReference>
<keyword evidence="2" id="KW-1185">Reference proteome</keyword>
<dbReference type="EMBL" id="ACPB03009280">
    <property type="status" value="NOT_ANNOTATED_CDS"/>
    <property type="molecule type" value="Genomic_DNA"/>
</dbReference>
<dbReference type="InterPro" id="IPR011989">
    <property type="entry name" value="ARM-like"/>
</dbReference>
<name>T1HV01_RHOPR</name>
<dbReference type="STRING" id="13249.T1HV01"/>
<dbReference type="EMBL" id="ACPB03009283">
    <property type="status" value="NOT_ANNOTATED_CDS"/>
    <property type="molecule type" value="Genomic_DNA"/>
</dbReference>
<dbReference type="PROSITE" id="PS50076">
    <property type="entry name" value="DNAJ_2"/>
    <property type="match status" value="1"/>
</dbReference>
<proteinExistence type="predicted"/>
<dbReference type="InterPro" id="IPR016024">
    <property type="entry name" value="ARM-type_fold"/>
</dbReference>
<dbReference type="InterPro" id="IPR025640">
    <property type="entry name" value="GYF_2"/>
</dbReference>
<dbReference type="EMBL" id="ACPB03009281">
    <property type="status" value="NOT_ANNOTATED_CDS"/>
    <property type="molecule type" value="Genomic_DNA"/>
</dbReference>
<dbReference type="SMART" id="SM00271">
    <property type="entry name" value="DnaJ"/>
    <property type="match status" value="1"/>
</dbReference>
<organism evidence="1 2">
    <name type="scientific">Rhodnius prolixus</name>
    <name type="common">Triatomid bug</name>
    <dbReference type="NCBI Taxonomy" id="13249"/>
    <lineage>
        <taxon>Eukaryota</taxon>
        <taxon>Metazoa</taxon>
        <taxon>Ecdysozoa</taxon>
        <taxon>Arthropoda</taxon>
        <taxon>Hexapoda</taxon>
        <taxon>Insecta</taxon>
        <taxon>Pterygota</taxon>
        <taxon>Neoptera</taxon>
        <taxon>Paraneoptera</taxon>
        <taxon>Hemiptera</taxon>
        <taxon>Heteroptera</taxon>
        <taxon>Panheteroptera</taxon>
        <taxon>Cimicomorpha</taxon>
        <taxon>Reduviidae</taxon>
        <taxon>Triatominae</taxon>
        <taxon>Rhodnius</taxon>
    </lineage>
</organism>
<dbReference type="InterPro" id="IPR036869">
    <property type="entry name" value="J_dom_sf"/>
</dbReference>
<dbReference type="InterPro" id="IPR045802">
    <property type="entry name" value="GRV2/DNAJC13_N"/>
</dbReference>
<dbReference type="Gene3D" id="1.25.10.10">
    <property type="entry name" value="Leucine-rich Repeat Variant"/>
    <property type="match status" value="1"/>
</dbReference>
<dbReference type="Pfam" id="PF14237">
    <property type="entry name" value="GYF_2"/>
    <property type="match status" value="1"/>
</dbReference>
<dbReference type="EMBL" id="ACPB03009282">
    <property type="status" value="NOT_ANNOTATED_CDS"/>
    <property type="molecule type" value="Genomic_DNA"/>
</dbReference>
<dbReference type="PANTHER" id="PTHR36983:SF2">
    <property type="entry name" value="DNAJ HOMOLOG SUBFAMILY C MEMBER 13"/>
    <property type="match status" value="1"/>
</dbReference>
<dbReference type="InterPro" id="IPR044978">
    <property type="entry name" value="GRV2/DNAJC13"/>
</dbReference>
<protein>
    <submittedName>
        <fullName evidence="1">J domain-containing protein</fullName>
    </submittedName>
</protein>
<dbReference type="Pfam" id="PF19432">
    <property type="entry name" value="RME-8_N"/>
    <property type="match status" value="1"/>
</dbReference>
<dbReference type="EMBL" id="ACPB03009279">
    <property type="status" value="NOT_ANNOTATED_CDS"/>
    <property type="molecule type" value="Genomic_DNA"/>
</dbReference>
<dbReference type="SMART" id="SM00185">
    <property type="entry name" value="ARM"/>
    <property type="match status" value="3"/>
</dbReference>
<evidence type="ECO:0000313" key="1">
    <source>
        <dbReference type="EnsemblMetazoa" id="RPRC007871-PA"/>
    </source>
</evidence>
<dbReference type="PANTHER" id="PTHR36983">
    <property type="entry name" value="DNAJ HOMOLOG SUBFAMILY C MEMBER 13"/>
    <property type="match status" value="1"/>
</dbReference>
<dbReference type="InterPro" id="IPR001623">
    <property type="entry name" value="DnaJ_domain"/>
</dbReference>
<dbReference type="eggNOG" id="KOG1789">
    <property type="taxonomic scope" value="Eukaryota"/>
</dbReference>
<dbReference type="GO" id="GO:0007032">
    <property type="term" value="P:endosome organization"/>
    <property type="evidence" value="ECO:0007669"/>
    <property type="project" value="InterPro"/>
</dbReference>
<dbReference type="InParanoid" id="T1HV01"/>
<dbReference type="HOGENOM" id="CLU_001238_1_0_1"/>